<dbReference type="Proteomes" id="UP001238179">
    <property type="component" value="Chromosome"/>
</dbReference>
<dbReference type="EC" id="2.7.13.3" evidence="2"/>
<dbReference type="RefSeq" id="WP_316412126.1">
    <property type="nucleotide sequence ID" value="NZ_AP027080.1"/>
</dbReference>
<feature type="domain" description="Histidine kinase" evidence="4">
    <location>
        <begin position="97"/>
        <end position="352"/>
    </location>
</feature>
<name>A0AA48H7Z8_9BACT</name>
<dbReference type="Pfam" id="PF02518">
    <property type="entry name" value="HATPase_c"/>
    <property type="match status" value="1"/>
</dbReference>
<dbReference type="KEGG" id="msil:METEAL_26320"/>
<reference evidence="6" key="1">
    <citation type="journal article" date="2023" name="Int. J. Syst. Evol. Microbiol.">
        <title>Mesoterricola silvestris gen. nov., sp. nov., Mesoterricola sediminis sp. nov., Geothrix oryzae sp. nov., Geothrix edaphica sp. nov., Geothrix rubra sp. nov., and Geothrix limicola sp. nov., six novel members of Acidobacteriota isolated from soils.</title>
        <authorList>
            <person name="Itoh H."/>
            <person name="Sugisawa Y."/>
            <person name="Mise K."/>
            <person name="Xu Z."/>
            <person name="Kuniyasu M."/>
            <person name="Ushijima N."/>
            <person name="Kawano K."/>
            <person name="Kobayashi E."/>
            <person name="Shiratori Y."/>
            <person name="Masuda Y."/>
            <person name="Senoo K."/>
        </authorList>
    </citation>
    <scope>NUCLEOTIDE SEQUENCE [LARGE SCALE GENOMIC DNA]</scope>
    <source>
        <strain evidence="6">W79</strain>
    </source>
</reference>
<dbReference type="Gene3D" id="1.10.287.130">
    <property type="match status" value="1"/>
</dbReference>
<dbReference type="InterPro" id="IPR036890">
    <property type="entry name" value="HATPase_C_sf"/>
</dbReference>
<evidence type="ECO:0000256" key="2">
    <source>
        <dbReference type="ARBA" id="ARBA00012438"/>
    </source>
</evidence>
<dbReference type="InterPro" id="IPR004358">
    <property type="entry name" value="Sig_transdc_His_kin-like_C"/>
</dbReference>
<evidence type="ECO:0000256" key="3">
    <source>
        <dbReference type="SAM" id="Coils"/>
    </source>
</evidence>
<dbReference type="SUPFAM" id="SSF55874">
    <property type="entry name" value="ATPase domain of HSP90 chaperone/DNA topoisomerase II/histidine kinase"/>
    <property type="match status" value="1"/>
</dbReference>
<comment type="catalytic activity">
    <reaction evidence="1">
        <text>ATP + protein L-histidine = ADP + protein N-phospho-L-histidine.</text>
        <dbReference type="EC" id="2.7.13.3"/>
    </reaction>
</comment>
<feature type="coiled-coil region" evidence="3">
    <location>
        <begin position="54"/>
        <end position="88"/>
    </location>
</feature>
<sequence length="352" mass="38762">MSAGDPERIAELERQLQARDKTIAVLIQRQLDVRARETSTLHFLEQNITLEKVVEGKTRELASEREELQRTLAELRRTQARMLQMQKMESIGQLAAGIAHEINTPTQFVADNITFFRATFEPLLSLIDAALGLVGKMREAQGLSEDLADFDSKREAADLDFIREEAPLALAQCAEGLSRIAGIVKAMKHFSHASSGVMEPEDLEEIIRAAVTVSRSEWKAVADVDLAIQPGLGQVPCLRDEIGQLVMNLVINAAHAIGENIERGRMARGRIEVSARIDGDRAELRVADNGTGIPEEIRDRVFEPFFTTKPVGRGSGQGLALAYATVVDKHKGQIQLEPREGGGTCVVARWPI</sequence>
<dbReference type="EMBL" id="AP027080">
    <property type="protein sequence ID" value="BDU73458.1"/>
    <property type="molecule type" value="Genomic_DNA"/>
</dbReference>
<evidence type="ECO:0000313" key="6">
    <source>
        <dbReference type="Proteomes" id="UP001238179"/>
    </source>
</evidence>
<organism evidence="5 6">
    <name type="scientific">Mesoterricola silvestris</name>
    <dbReference type="NCBI Taxonomy" id="2927979"/>
    <lineage>
        <taxon>Bacteria</taxon>
        <taxon>Pseudomonadati</taxon>
        <taxon>Acidobacteriota</taxon>
        <taxon>Holophagae</taxon>
        <taxon>Holophagales</taxon>
        <taxon>Holophagaceae</taxon>
        <taxon>Mesoterricola</taxon>
    </lineage>
</organism>
<evidence type="ECO:0000256" key="1">
    <source>
        <dbReference type="ARBA" id="ARBA00000085"/>
    </source>
</evidence>
<dbReference type="SMART" id="SM00387">
    <property type="entry name" value="HATPase_c"/>
    <property type="match status" value="1"/>
</dbReference>
<dbReference type="GO" id="GO:0004673">
    <property type="term" value="F:protein histidine kinase activity"/>
    <property type="evidence" value="ECO:0007669"/>
    <property type="project" value="UniProtKB-EC"/>
</dbReference>
<dbReference type="InterPro" id="IPR005467">
    <property type="entry name" value="His_kinase_dom"/>
</dbReference>
<dbReference type="AlphaFoldDB" id="A0AA48H7Z8"/>
<evidence type="ECO:0000313" key="5">
    <source>
        <dbReference type="EMBL" id="BDU73458.1"/>
    </source>
</evidence>
<keyword evidence="3" id="KW-0175">Coiled coil</keyword>
<dbReference type="Gene3D" id="3.30.565.10">
    <property type="entry name" value="Histidine kinase-like ATPase, C-terminal domain"/>
    <property type="match status" value="1"/>
</dbReference>
<dbReference type="PRINTS" id="PR00344">
    <property type="entry name" value="BCTRLSENSOR"/>
</dbReference>
<proteinExistence type="predicted"/>
<dbReference type="PANTHER" id="PTHR43065:SF50">
    <property type="entry name" value="HISTIDINE KINASE"/>
    <property type="match status" value="1"/>
</dbReference>
<dbReference type="PANTHER" id="PTHR43065">
    <property type="entry name" value="SENSOR HISTIDINE KINASE"/>
    <property type="match status" value="1"/>
</dbReference>
<accession>A0AA48H7Z8</accession>
<protein>
    <recommendedName>
        <fullName evidence="2">histidine kinase</fullName>
        <ecNumber evidence="2">2.7.13.3</ecNumber>
    </recommendedName>
</protein>
<evidence type="ECO:0000259" key="4">
    <source>
        <dbReference type="PROSITE" id="PS50109"/>
    </source>
</evidence>
<dbReference type="InterPro" id="IPR003594">
    <property type="entry name" value="HATPase_dom"/>
</dbReference>
<keyword evidence="6" id="KW-1185">Reference proteome</keyword>
<dbReference type="PROSITE" id="PS50109">
    <property type="entry name" value="HIS_KIN"/>
    <property type="match status" value="1"/>
</dbReference>
<gene>
    <name evidence="5" type="ORF">METEAL_26320</name>
</gene>